<proteinExistence type="predicted"/>
<sequence>MFFRKALPPRLLRLLPPLLRHTPRTLQPAEVVPVFPRHPVCWWDEYELEVLPFTPANAFANGSLVLAQGPLDVVPVLAQIQVLPSVSFDLASAQLVHTAPATLELAGSHLAGPNIAGFDLPSLDEVEGVFTATLALARLLRHKTGVAWTKLAISLLVLSGMLALDALQFGRARVSGGGSALSTGKDCLCKTQTQIPSSTVLHVSRSSPPRLLKLLTVVAFPSSMSPMPSRSTSPWHRFFSPSLHRPRRNISPTPAPYTRKKKLFKRQRLKAYSVKPQASHGATRSWMPFLLHYRRVIALPFDVPFGDIFHGLFLNGIIVDLLARNIPGVWFMLRSIFPPPVHRVRRTKERYKRNKKKKLP</sequence>
<name>A0AAD7G0V7_9AGAR</name>
<reference evidence="1" key="1">
    <citation type="submission" date="2023-03" db="EMBL/GenBank/DDBJ databases">
        <title>Massive genome expansion in bonnet fungi (Mycena s.s.) driven by repeated elements and novel gene families across ecological guilds.</title>
        <authorList>
            <consortium name="Lawrence Berkeley National Laboratory"/>
            <person name="Harder C.B."/>
            <person name="Miyauchi S."/>
            <person name="Viragh M."/>
            <person name="Kuo A."/>
            <person name="Thoen E."/>
            <person name="Andreopoulos B."/>
            <person name="Lu D."/>
            <person name="Skrede I."/>
            <person name="Drula E."/>
            <person name="Henrissat B."/>
            <person name="Morin E."/>
            <person name="Kohler A."/>
            <person name="Barry K."/>
            <person name="LaButti K."/>
            <person name="Morin E."/>
            <person name="Salamov A."/>
            <person name="Lipzen A."/>
            <person name="Mereny Z."/>
            <person name="Hegedus B."/>
            <person name="Baldrian P."/>
            <person name="Stursova M."/>
            <person name="Weitz H."/>
            <person name="Taylor A."/>
            <person name="Grigoriev I.V."/>
            <person name="Nagy L.G."/>
            <person name="Martin F."/>
            <person name="Kauserud H."/>
        </authorList>
    </citation>
    <scope>NUCLEOTIDE SEQUENCE</scope>
    <source>
        <strain evidence="1">9284</strain>
    </source>
</reference>
<dbReference type="AlphaFoldDB" id="A0AAD7G0V7"/>
<gene>
    <name evidence="1" type="ORF">FB45DRAFT_997202</name>
</gene>
<evidence type="ECO:0000313" key="1">
    <source>
        <dbReference type="EMBL" id="KAJ7650040.1"/>
    </source>
</evidence>
<dbReference type="Proteomes" id="UP001221142">
    <property type="component" value="Unassembled WGS sequence"/>
</dbReference>
<dbReference type="EMBL" id="JARKIF010000001">
    <property type="protein sequence ID" value="KAJ7650040.1"/>
    <property type="molecule type" value="Genomic_DNA"/>
</dbReference>
<evidence type="ECO:0000313" key="2">
    <source>
        <dbReference type="Proteomes" id="UP001221142"/>
    </source>
</evidence>
<comment type="caution">
    <text evidence="1">The sequence shown here is derived from an EMBL/GenBank/DDBJ whole genome shotgun (WGS) entry which is preliminary data.</text>
</comment>
<keyword evidence="2" id="KW-1185">Reference proteome</keyword>
<accession>A0AAD7G0V7</accession>
<organism evidence="1 2">
    <name type="scientific">Roridomyces roridus</name>
    <dbReference type="NCBI Taxonomy" id="1738132"/>
    <lineage>
        <taxon>Eukaryota</taxon>
        <taxon>Fungi</taxon>
        <taxon>Dikarya</taxon>
        <taxon>Basidiomycota</taxon>
        <taxon>Agaricomycotina</taxon>
        <taxon>Agaricomycetes</taxon>
        <taxon>Agaricomycetidae</taxon>
        <taxon>Agaricales</taxon>
        <taxon>Marasmiineae</taxon>
        <taxon>Mycenaceae</taxon>
        <taxon>Roridomyces</taxon>
    </lineage>
</organism>
<protein>
    <submittedName>
        <fullName evidence="1">Uncharacterized protein</fullName>
    </submittedName>
</protein>